<name>A0A816N598_9BILA</name>
<protein>
    <submittedName>
        <fullName evidence="1">Uncharacterized protein</fullName>
    </submittedName>
</protein>
<dbReference type="SUPFAM" id="SSF53098">
    <property type="entry name" value="Ribonuclease H-like"/>
    <property type="match status" value="1"/>
</dbReference>
<dbReference type="EMBL" id="CAJNRF010001868">
    <property type="protein sequence ID" value="CAF2029725.1"/>
    <property type="molecule type" value="Genomic_DNA"/>
</dbReference>
<reference evidence="1" key="1">
    <citation type="submission" date="2021-02" db="EMBL/GenBank/DDBJ databases">
        <authorList>
            <person name="Nowell W R."/>
        </authorList>
    </citation>
    <scope>NUCLEOTIDE SEQUENCE</scope>
</reference>
<evidence type="ECO:0000313" key="2">
    <source>
        <dbReference type="Proteomes" id="UP000663856"/>
    </source>
</evidence>
<dbReference type="Proteomes" id="UP000663856">
    <property type="component" value="Unassembled WGS sequence"/>
</dbReference>
<accession>A0A816N598</accession>
<dbReference type="InterPro" id="IPR012337">
    <property type="entry name" value="RNaseH-like_sf"/>
</dbReference>
<comment type="caution">
    <text evidence="1">The sequence shown here is derived from an EMBL/GenBank/DDBJ whole genome shotgun (WGS) entry which is preliminary data.</text>
</comment>
<proteinExistence type="predicted"/>
<dbReference type="Gene3D" id="3.40.50.2300">
    <property type="match status" value="1"/>
</dbReference>
<sequence length="299" mass="33759">MHLRECTRSRDQDSVPDEGSVTIPLITTQLNSLSTAIDNSDNHPTTSKFPKTRPLEFISKQDENGQEIALIANYVKILAAPKCIKLKKIRREILAIAGIKDVTFGGTILYSFEDFGTRKLASAKYPVTNELIPIKMKRTATASQESPEFFHLTNLIVLKQDFSLMKELSVYTRVGPNERYQQLNGFLNDIKGRAEGMHVDSPQMIELPNDRSEAFIHIIGNSASPRVDLVCCILTNNRKDCYDAIEKVLCIDCPIPSQAKKLLVVGIDTYRDSQSRSSQMVDISSSKWCFTRKDYYLSR</sequence>
<organism evidence="1 2">
    <name type="scientific">Rotaria magnacalcarata</name>
    <dbReference type="NCBI Taxonomy" id="392030"/>
    <lineage>
        <taxon>Eukaryota</taxon>
        <taxon>Metazoa</taxon>
        <taxon>Spiralia</taxon>
        <taxon>Gnathifera</taxon>
        <taxon>Rotifera</taxon>
        <taxon>Eurotatoria</taxon>
        <taxon>Bdelloidea</taxon>
        <taxon>Philodinida</taxon>
        <taxon>Philodinidae</taxon>
        <taxon>Rotaria</taxon>
    </lineage>
</organism>
<dbReference type="AlphaFoldDB" id="A0A816N598"/>
<evidence type="ECO:0000313" key="1">
    <source>
        <dbReference type="EMBL" id="CAF2029725.1"/>
    </source>
</evidence>
<gene>
    <name evidence="1" type="ORF">WKI299_LOCUS6449</name>
</gene>